<sequence>QLALDLLEDPNVDKSQIHIHYNSYTQCFELRKLTPILASTETWFRRQFDRFICNGVWTTAERNNVDLSVGRWTDGFAAPYNQSAKEPALQIIPRQGAMPTVVFEAGWKKSFEQMNRDVDLWFHGSAGHVRVVILIKWAIESNGVNGRMEVYRADSP</sequence>
<dbReference type="AlphaFoldDB" id="A0A2I2G3Z3"/>
<reference evidence="1 2" key="1">
    <citation type="submission" date="2016-12" db="EMBL/GenBank/DDBJ databases">
        <title>The genomes of Aspergillus section Nigri reveals drivers in fungal speciation.</title>
        <authorList>
            <consortium name="DOE Joint Genome Institute"/>
            <person name="Vesth T.C."/>
            <person name="Nybo J."/>
            <person name="Theobald S."/>
            <person name="Brandl J."/>
            <person name="Frisvad J.C."/>
            <person name="Nielsen K.F."/>
            <person name="Lyhne E.K."/>
            <person name="Kogle M.E."/>
            <person name="Kuo A."/>
            <person name="Riley R."/>
            <person name="Clum A."/>
            <person name="Nolan M."/>
            <person name="Lipzen A."/>
            <person name="Salamov A."/>
            <person name="Henrissat B."/>
            <person name="Wiebenga A."/>
            <person name="De Vries R.P."/>
            <person name="Grigoriev I.V."/>
            <person name="Mortensen U.H."/>
            <person name="Andersen M.R."/>
            <person name="Baker S.E."/>
        </authorList>
    </citation>
    <scope>NUCLEOTIDE SEQUENCE [LARGE SCALE GENOMIC DNA]</scope>
    <source>
        <strain evidence="1 2">IBT 23096</strain>
    </source>
</reference>
<dbReference type="RefSeq" id="XP_024702907.1">
    <property type="nucleotide sequence ID" value="XM_024843327.1"/>
</dbReference>
<dbReference type="GeneID" id="36551027"/>
<feature type="non-terminal residue" evidence="1">
    <location>
        <position position="1"/>
    </location>
</feature>
<name>A0A2I2G3Z3_9EURO</name>
<accession>A0A2I2G3Z3</accession>
<keyword evidence="2" id="KW-1185">Reference proteome</keyword>
<dbReference type="EMBL" id="MSFO01000005">
    <property type="protein sequence ID" value="PLB47605.1"/>
    <property type="molecule type" value="Genomic_DNA"/>
</dbReference>
<gene>
    <name evidence="1" type="ORF">P170DRAFT_323011</name>
</gene>
<dbReference type="VEuPathDB" id="FungiDB:P170DRAFT_323011"/>
<organism evidence="1 2">
    <name type="scientific">Aspergillus steynii IBT 23096</name>
    <dbReference type="NCBI Taxonomy" id="1392250"/>
    <lineage>
        <taxon>Eukaryota</taxon>
        <taxon>Fungi</taxon>
        <taxon>Dikarya</taxon>
        <taxon>Ascomycota</taxon>
        <taxon>Pezizomycotina</taxon>
        <taxon>Eurotiomycetes</taxon>
        <taxon>Eurotiomycetidae</taxon>
        <taxon>Eurotiales</taxon>
        <taxon>Aspergillaceae</taxon>
        <taxon>Aspergillus</taxon>
        <taxon>Aspergillus subgen. Circumdati</taxon>
    </lineage>
</organism>
<dbReference type="OrthoDB" id="76567at2759"/>
<evidence type="ECO:0000313" key="2">
    <source>
        <dbReference type="Proteomes" id="UP000234275"/>
    </source>
</evidence>
<feature type="non-terminal residue" evidence="1">
    <location>
        <position position="156"/>
    </location>
</feature>
<protein>
    <submittedName>
        <fullName evidence="1">Uncharacterized protein</fullName>
    </submittedName>
</protein>
<proteinExistence type="predicted"/>
<dbReference type="Proteomes" id="UP000234275">
    <property type="component" value="Unassembled WGS sequence"/>
</dbReference>
<comment type="caution">
    <text evidence="1">The sequence shown here is derived from an EMBL/GenBank/DDBJ whole genome shotgun (WGS) entry which is preliminary data.</text>
</comment>
<evidence type="ECO:0000313" key="1">
    <source>
        <dbReference type="EMBL" id="PLB47605.1"/>
    </source>
</evidence>